<accession>A0A0D0SIG2</accession>
<dbReference type="Proteomes" id="UP000032210">
    <property type="component" value="Unassembled WGS sequence"/>
</dbReference>
<dbReference type="RefSeq" id="WP_043049046.1">
    <property type="nucleotide sequence ID" value="NZ_JXCQ01000020.1"/>
</dbReference>
<dbReference type="AlphaFoldDB" id="A0A0D0SIG2"/>
<evidence type="ECO:0000256" key="1">
    <source>
        <dbReference type="SAM" id="MobiDB-lite"/>
    </source>
</evidence>
<proteinExistence type="predicted"/>
<comment type="caution">
    <text evidence="2">The sequence shown here is derived from an EMBL/GenBank/DDBJ whole genome shotgun (WGS) entry which is preliminary data.</text>
</comment>
<name>A0A0D0SIG2_PSEFL</name>
<dbReference type="EMBL" id="JXCQ01000020">
    <property type="protein sequence ID" value="KIR21813.1"/>
    <property type="molecule type" value="Genomic_DNA"/>
</dbReference>
<sequence length="76" mass="8104">MTTGAMTAAHSVVGDLLKTALPVVGDIVKAVAPLMQPFADALAKKIGEEEKEDSPSKSIEFSKDPETEKLMVSFKQ</sequence>
<dbReference type="PATRIC" id="fig|294.125.peg.2775"/>
<evidence type="ECO:0000313" key="3">
    <source>
        <dbReference type="Proteomes" id="UP000032210"/>
    </source>
</evidence>
<evidence type="ECO:0000313" key="2">
    <source>
        <dbReference type="EMBL" id="KIR21813.1"/>
    </source>
</evidence>
<feature type="compositionally biased region" description="Basic and acidic residues" evidence="1">
    <location>
        <begin position="60"/>
        <end position="69"/>
    </location>
</feature>
<gene>
    <name evidence="2" type="ORF">PFLU3_27020</name>
</gene>
<organism evidence="2 3">
    <name type="scientific">Pseudomonas fluorescens</name>
    <dbReference type="NCBI Taxonomy" id="294"/>
    <lineage>
        <taxon>Bacteria</taxon>
        <taxon>Pseudomonadati</taxon>
        <taxon>Pseudomonadota</taxon>
        <taxon>Gammaproteobacteria</taxon>
        <taxon>Pseudomonadales</taxon>
        <taxon>Pseudomonadaceae</taxon>
        <taxon>Pseudomonas</taxon>
    </lineage>
</organism>
<reference evidence="2 3" key="1">
    <citation type="submission" date="2015-01" db="EMBL/GenBank/DDBJ databases">
        <title>Genome sequence of the beneficial rhizobacterium Pseudomonas fluorescens 2-79.</title>
        <authorList>
            <person name="Thuermer A."/>
            <person name="Daniel R."/>
        </authorList>
    </citation>
    <scope>NUCLEOTIDE SEQUENCE [LARGE SCALE GENOMIC DNA]</scope>
    <source>
        <strain evidence="2 3">2-79</strain>
    </source>
</reference>
<feature type="region of interest" description="Disordered" evidence="1">
    <location>
        <begin position="46"/>
        <end position="76"/>
    </location>
</feature>
<protein>
    <submittedName>
        <fullName evidence="2">Uncharacterized protein</fullName>
    </submittedName>
</protein>